<dbReference type="SUPFAM" id="SSF81296">
    <property type="entry name" value="E set domains"/>
    <property type="match status" value="1"/>
</dbReference>
<keyword evidence="3" id="KW-0633">Potassium transport</keyword>
<evidence type="ECO:0000256" key="9">
    <source>
        <dbReference type="ARBA" id="ARBA00023136"/>
    </source>
</evidence>
<evidence type="ECO:0000256" key="3">
    <source>
        <dbReference type="ARBA" id="ARBA00022538"/>
    </source>
</evidence>
<keyword evidence="6" id="KW-0630">Potassium</keyword>
<dbReference type="Pfam" id="PF17655">
    <property type="entry name" value="IRK_C"/>
    <property type="match status" value="1"/>
</dbReference>
<keyword evidence="7 11" id="KW-1133">Transmembrane helix</keyword>
<dbReference type="GO" id="GO:0034702">
    <property type="term" value="C:monoatomic ion channel complex"/>
    <property type="evidence" value="ECO:0007669"/>
    <property type="project" value="UniProtKB-KW"/>
</dbReference>
<keyword evidence="4 11" id="KW-0812">Transmembrane</keyword>
<evidence type="ECO:0000256" key="11">
    <source>
        <dbReference type="SAM" id="Phobius"/>
    </source>
</evidence>
<comment type="caution">
    <text evidence="14">The sequence shown here is derived from an EMBL/GenBank/DDBJ whole genome shotgun (WGS) entry which is preliminary data.</text>
</comment>
<protein>
    <submittedName>
        <fullName evidence="14">Inward rectifier potassium channel Irk</fullName>
    </submittedName>
</protein>
<dbReference type="Pfam" id="PF07885">
    <property type="entry name" value="Ion_trans_2"/>
    <property type="match status" value="1"/>
</dbReference>
<dbReference type="InterPro" id="IPR014756">
    <property type="entry name" value="Ig_E-set"/>
</dbReference>
<keyword evidence="5" id="KW-0851">Voltage-gated channel</keyword>
<keyword evidence="2" id="KW-0813">Transport</keyword>
<dbReference type="InterPro" id="IPR013099">
    <property type="entry name" value="K_chnl_dom"/>
</dbReference>
<dbReference type="InterPro" id="IPR016449">
    <property type="entry name" value="K_chnl_inward-rec_Kir"/>
</dbReference>
<dbReference type="PANTHER" id="PTHR11767">
    <property type="entry name" value="INWARD RECTIFIER POTASSIUM CHANNEL"/>
    <property type="match status" value="1"/>
</dbReference>
<dbReference type="GO" id="GO:0034765">
    <property type="term" value="P:regulation of monoatomic ion transmembrane transport"/>
    <property type="evidence" value="ECO:0007669"/>
    <property type="project" value="TreeGrafter"/>
</dbReference>
<proteinExistence type="predicted"/>
<dbReference type="GO" id="GO:0005242">
    <property type="term" value="F:inward rectifier potassium channel activity"/>
    <property type="evidence" value="ECO:0007669"/>
    <property type="project" value="InterPro"/>
</dbReference>
<evidence type="ECO:0000256" key="1">
    <source>
        <dbReference type="ARBA" id="ARBA00004141"/>
    </source>
</evidence>
<keyword evidence="15" id="KW-1185">Reference proteome</keyword>
<dbReference type="GO" id="GO:1990573">
    <property type="term" value="P:potassium ion import across plasma membrane"/>
    <property type="evidence" value="ECO:0007669"/>
    <property type="project" value="TreeGrafter"/>
</dbReference>
<dbReference type="RefSeq" id="WP_020212661.1">
    <property type="nucleotide sequence ID" value="NZ_JRLX01000003.1"/>
</dbReference>
<dbReference type="AlphaFoldDB" id="A0A0A2M8A2"/>
<feature type="transmembrane region" description="Helical" evidence="11">
    <location>
        <begin position="65"/>
        <end position="87"/>
    </location>
</feature>
<dbReference type="InterPro" id="IPR041647">
    <property type="entry name" value="IRK_C"/>
</dbReference>
<evidence type="ECO:0000313" key="15">
    <source>
        <dbReference type="Proteomes" id="UP000030152"/>
    </source>
</evidence>
<evidence type="ECO:0000259" key="12">
    <source>
        <dbReference type="Pfam" id="PF07885"/>
    </source>
</evidence>
<dbReference type="InterPro" id="IPR013518">
    <property type="entry name" value="K_chnl_inward-rec_Kir_cyto"/>
</dbReference>
<dbReference type="eggNOG" id="COG0395">
    <property type="taxonomic scope" value="Bacteria"/>
</dbReference>
<evidence type="ECO:0000259" key="13">
    <source>
        <dbReference type="Pfam" id="PF17655"/>
    </source>
</evidence>
<evidence type="ECO:0000256" key="8">
    <source>
        <dbReference type="ARBA" id="ARBA00023065"/>
    </source>
</evidence>
<accession>A0A0A2M8A2</accession>
<evidence type="ECO:0000256" key="7">
    <source>
        <dbReference type="ARBA" id="ARBA00022989"/>
    </source>
</evidence>
<dbReference type="EMBL" id="JRLX01000003">
    <property type="protein sequence ID" value="KGO87856.1"/>
    <property type="molecule type" value="Genomic_DNA"/>
</dbReference>
<feature type="transmembrane region" description="Helical" evidence="11">
    <location>
        <begin position="133"/>
        <end position="155"/>
    </location>
</feature>
<organism evidence="14 15">
    <name type="scientific">Flavobacterium rivuli WB 3.3-2 = DSM 21788</name>
    <dbReference type="NCBI Taxonomy" id="1121895"/>
    <lineage>
        <taxon>Bacteria</taxon>
        <taxon>Pseudomonadati</taxon>
        <taxon>Bacteroidota</taxon>
        <taxon>Flavobacteriia</taxon>
        <taxon>Flavobacteriales</taxon>
        <taxon>Flavobacteriaceae</taxon>
        <taxon>Flavobacterium</taxon>
    </lineage>
</organism>
<name>A0A0A2M8A2_9FLAO</name>
<evidence type="ECO:0000313" key="14">
    <source>
        <dbReference type="EMBL" id="KGO87856.1"/>
    </source>
</evidence>
<evidence type="ECO:0000256" key="5">
    <source>
        <dbReference type="ARBA" id="ARBA00022882"/>
    </source>
</evidence>
<evidence type="ECO:0000256" key="4">
    <source>
        <dbReference type="ARBA" id="ARBA00022692"/>
    </source>
</evidence>
<keyword evidence="10 14" id="KW-0407">Ion channel</keyword>
<evidence type="ECO:0000256" key="10">
    <source>
        <dbReference type="ARBA" id="ARBA00023303"/>
    </source>
</evidence>
<evidence type="ECO:0000256" key="2">
    <source>
        <dbReference type="ARBA" id="ARBA00022448"/>
    </source>
</evidence>
<dbReference type="SUPFAM" id="SSF81324">
    <property type="entry name" value="Voltage-gated potassium channels"/>
    <property type="match status" value="1"/>
</dbReference>
<keyword evidence="9 11" id="KW-0472">Membrane</keyword>
<dbReference type="STRING" id="1121895.GCA_000378485_01517"/>
<feature type="domain" description="Potassium channel" evidence="12">
    <location>
        <begin position="75"/>
        <end position="153"/>
    </location>
</feature>
<dbReference type="PRINTS" id="PR01320">
    <property type="entry name" value="KIRCHANNEL"/>
</dbReference>
<gene>
    <name evidence="14" type="ORF">Q765_05065</name>
</gene>
<dbReference type="Gene3D" id="1.10.287.70">
    <property type="match status" value="1"/>
</dbReference>
<dbReference type="GO" id="GO:0005886">
    <property type="term" value="C:plasma membrane"/>
    <property type="evidence" value="ECO:0007669"/>
    <property type="project" value="TreeGrafter"/>
</dbReference>
<feature type="domain" description="Inward rectifier potassium channel C-terminal" evidence="13">
    <location>
        <begin position="164"/>
        <end position="303"/>
    </location>
</feature>
<evidence type="ECO:0000256" key="6">
    <source>
        <dbReference type="ARBA" id="ARBA00022958"/>
    </source>
</evidence>
<dbReference type="Proteomes" id="UP000030152">
    <property type="component" value="Unassembled WGS sequence"/>
</dbReference>
<keyword evidence="8" id="KW-0406">Ion transport</keyword>
<dbReference type="Gene3D" id="2.60.40.1400">
    <property type="entry name" value="G protein-activated inward rectifier potassium channel 1"/>
    <property type="match status" value="1"/>
</dbReference>
<comment type="subcellular location">
    <subcellularLocation>
        <location evidence="1">Membrane</location>
        <topology evidence="1">Multi-pass membrane protein</topology>
    </subcellularLocation>
</comment>
<dbReference type="OrthoDB" id="9813518at2"/>
<sequence>MDIFRKKVNTQAKTIDTSGFGTNPSSYGGRFINKDGSANIEKRGLTFFSRISWYHTMLNMPGWKFLSLLVTFYMVVNFIFALLYYAIGIEYLDGIDPTGNEWLKFGKAYFFSAQTFTTVGYGHISPSGFLTSALSAAEALTGLLSFAIATGLFYGRFSRPKAFLKFSHNALIAPYHGGTAFMIRFAPFKNTKLIDAEARMTLGMTVMGDDGIPVNKFYVLPLEMERITALSLSWTLVHPITEQSPFHGFTKQDFAAAQGEVIVYVKAFDDLFSNTVAISTSYTFDEIIYGAKFEMMYAENEDNTKTVLYLDKLNAYKPVHIG</sequence>
<reference evidence="14 15" key="1">
    <citation type="submission" date="2013-09" db="EMBL/GenBank/DDBJ databases">
        <authorList>
            <person name="Zeng Z."/>
            <person name="Chen C."/>
        </authorList>
    </citation>
    <scope>NUCLEOTIDE SEQUENCE [LARGE SCALE GENOMIC DNA]</scope>
    <source>
        <strain evidence="14 15">WB 3.3-2</strain>
    </source>
</reference>